<dbReference type="SUPFAM" id="SSF56529">
    <property type="entry name" value="FAH"/>
    <property type="match status" value="1"/>
</dbReference>
<dbReference type="RefSeq" id="WP_301809986.1">
    <property type="nucleotide sequence ID" value="NZ_JAUJZH010000009.1"/>
</dbReference>
<dbReference type="Pfam" id="PF01557">
    <property type="entry name" value="FAA_hydrolase"/>
    <property type="match status" value="1"/>
</dbReference>
<dbReference type="InterPro" id="IPR050772">
    <property type="entry name" value="Hydratase-Decarb/MhpD_sf"/>
</dbReference>
<keyword evidence="4" id="KW-1185">Reference proteome</keyword>
<dbReference type="PANTHER" id="PTHR30143:SF0">
    <property type="entry name" value="2-KETO-4-PENTENOATE HYDRATASE"/>
    <property type="match status" value="1"/>
</dbReference>
<dbReference type="PANTHER" id="PTHR30143">
    <property type="entry name" value="ACID HYDRATASE"/>
    <property type="match status" value="1"/>
</dbReference>
<sequence length="264" mass="27501">MAALPRPVTPAAAAVAQVTPEAAAQALGRARRDGRRVPSTLLQARGRDEAYAIQDATLAAIGPIGGWKVGATSPGREPVCAPLPAAGLVRGGSTLDGGAWHLRGAEVEVAFRLGSDLPPRAWPYTRDEVALAVESVLPVIEVAETRLADWLEAEPVAHLADLLSHGGLVVGEPAAFDIAWFDLKRTEAVMRFDDQVVAHTIGEHAHPDVGALLAWLANHCIARGAGLQAGQIVTTGSCTGMLFASQGTAVRAEVPGLTPLSIFF</sequence>
<evidence type="ECO:0000313" key="3">
    <source>
        <dbReference type="EMBL" id="MDO1533418.1"/>
    </source>
</evidence>
<name>A0ABT8S4K0_9BURK</name>
<dbReference type="InterPro" id="IPR011234">
    <property type="entry name" value="Fumarylacetoacetase-like_C"/>
</dbReference>
<keyword evidence="1" id="KW-0456">Lyase</keyword>
<evidence type="ECO:0000259" key="2">
    <source>
        <dbReference type="Pfam" id="PF01557"/>
    </source>
</evidence>
<dbReference type="InterPro" id="IPR036663">
    <property type="entry name" value="Fumarylacetoacetase_C_sf"/>
</dbReference>
<evidence type="ECO:0000313" key="4">
    <source>
        <dbReference type="Proteomes" id="UP001169027"/>
    </source>
</evidence>
<evidence type="ECO:0000256" key="1">
    <source>
        <dbReference type="ARBA" id="ARBA00023239"/>
    </source>
</evidence>
<organism evidence="3 4">
    <name type="scientific">Variovorax ginsengisoli</name>
    <dbReference type="NCBI Taxonomy" id="363844"/>
    <lineage>
        <taxon>Bacteria</taxon>
        <taxon>Pseudomonadati</taxon>
        <taxon>Pseudomonadota</taxon>
        <taxon>Betaproteobacteria</taxon>
        <taxon>Burkholderiales</taxon>
        <taxon>Comamonadaceae</taxon>
        <taxon>Variovorax</taxon>
    </lineage>
</organism>
<feature type="domain" description="Fumarylacetoacetase-like C-terminal" evidence="2">
    <location>
        <begin position="105"/>
        <end position="260"/>
    </location>
</feature>
<protein>
    <submittedName>
        <fullName evidence="3">2-oxopent-4-enoate hydratase</fullName>
    </submittedName>
</protein>
<accession>A0ABT8S4K0</accession>
<gene>
    <name evidence="3" type="ORF">Q2T77_14065</name>
</gene>
<proteinExistence type="predicted"/>
<dbReference type="EMBL" id="JAUKVY010000009">
    <property type="protein sequence ID" value="MDO1533418.1"/>
    <property type="molecule type" value="Genomic_DNA"/>
</dbReference>
<comment type="caution">
    <text evidence="3">The sequence shown here is derived from an EMBL/GenBank/DDBJ whole genome shotgun (WGS) entry which is preliminary data.</text>
</comment>
<reference evidence="3" key="1">
    <citation type="submission" date="2023-06" db="EMBL/GenBank/DDBJ databases">
        <authorList>
            <person name="Jiang Y."/>
            <person name="Liu Q."/>
        </authorList>
    </citation>
    <scope>NUCLEOTIDE SEQUENCE</scope>
    <source>
        <strain evidence="3">CGMCC 1.12090</strain>
    </source>
</reference>
<dbReference type="Proteomes" id="UP001169027">
    <property type="component" value="Unassembled WGS sequence"/>
</dbReference>
<dbReference type="Gene3D" id="3.90.850.10">
    <property type="entry name" value="Fumarylacetoacetase-like, C-terminal domain"/>
    <property type="match status" value="1"/>
</dbReference>